<dbReference type="EMBL" id="CAIIXF020000010">
    <property type="protein sequence ID" value="CAH1797778.1"/>
    <property type="molecule type" value="Genomic_DNA"/>
</dbReference>
<protein>
    <submittedName>
        <fullName evidence="2">Uncharacterized protein</fullName>
    </submittedName>
</protein>
<evidence type="ECO:0000313" key="2">
    <source>
        <dbReference type="EMBL" id="CAH1797778.1"/>
    </source>
</evidence>
<organism evidence="2 3">
    <name type="scientific">Owenia fusiformis</name>
    <name type="common">Polychaete worm</name>
    <dbReference type="NCBI Taxonomy" id="6347"/>
    <lineage>
        <taxon>Eukaryota</taxon>
        <taxon>Metazoa</taxon>
        <taxon>Spiralia</taxon>
        <taxon>Lophotrochozoa</taxon>
        <taxon>Annelida</taxon>
        <taxon>Polychaeta</taxon>
        <taxon>Sedentaria</taxon>
        <taxon>Canalipalpata</taxon>
        <taxon>Sabellida</taxon>
        <taxon>Oweniida</taxon>
        <taxon>Oweniidae</taxon>
        <taxon>Owenia</taxon>
    </lineage>
</organism>
<gene>
    <name evidence="2" type="ORF">OFUS_LOCUS22004</name>
</gene>
<sequence length="100" mass="11377">MYFVSFQECKEQIPPPAGWSRGRPYLCWKVFESEAARDVHIACAHRPTEECGVGGCGASYCPNDVERLRLHRLRQHDMSLKDVEAPPHKSTQEHCPGEQP</sequence>
<proteinExistence type="predicted"/>
<comment type="caution">
    <text evidence="2">The sequence shown here is derived from an EMBL/GenBank/DDBJ whole genome shotgun (WGS) entry which is preliminary data.</text>
</comment>
<reference evidence="2" key="1">
    <citation type="submission" date="2022-03" db="EMBL/GenBank/DDBJ databases">
        <authorList>
            <person name="Martin C."/>
        </authorList>
    </citation>
    <scope>NUCLEOTIDE SEQUENCE</scope>
</reference>
<dbReference type="AlphaFoldDB" id="A0A8S4Q211"/>
<accession>A0A8S4Q211</accession>
<feature type="region of interest" description="Disordered" evidence="1">
    <location>
        <begin position="76"/>
        <end position="100"/>
    </location>
</feature>
<evidence type="ECO:0000313" key="3">
    <source>
        <dbReference type="Proteomes" id="UP000749559"/>
    </source>
</evidence>
<dbReference type="Proteomes" id="UP000749559">
    <property type="component" value="Unassembled WGS sequence"/>
</dbReference>
<evidence type="ECO:0000256" key="1">
    <source>
        <dbReference type="SAM" id="MobiDB-lite"/>
    </source>
</evidence>
<keyword evidence="3" id="KW-1185">Reference proteome</keyword>
<name>A0A8S4Q211_OWEFU</name>